<dbReference type="InterPro" id="IPR021159">
    <property type="entry name" value="Sugar-P_transporter_CS"/>
</dbReference>
<dbReference type="FunFam" id="1.20.1250.20:FF:000016">
    <property type="entry name" value="Glycerol-3-phosphate transporter"/>
    <property type="match status" value="1"/>
</dbReference>
<keyword evidence="6 8" id="KW-0472">Membrane</keyword>
<dbReference type="GO" id="GO:0061513">
    <property type="term" value="F:glucose 6-phosphate:phosphate antiporter activity"/>
    <property type="evidence" value="ECO:0007669"/>
    <property type="project" value="TreeGrafter"/>
</dbReference>
<feature type="transmembrane region" description="Helical" evidence="8">
    <location>
        <begin position="64"/>
        <end position="82"/>
    </location>
</feature>
<feature type="transmembrane region" description="Helical" evidence="8">
    <location>
        <begin position="323"/>
        <end position="342"/>
    </location>
</feature>
<dbReference type="GeneID" id="97126075"/>
<dbReference type="PANTHER" id="PTHR43826">
    <property type="entry name" value="GLUCOSE-6-PHOSPHATE EXCHANGER SLC37A4"/>
    <property type="match status" value="1"/>
</dbReference>
<accession>W1J291</accession>
<sequence>MLSIFKPAPHKARVADQQIDPLYQRLRWQIFMGIFFGYAAYYLVRKNFTLAMPYLIEQGFTKGELGTALSAISIAYGFSKFIMGSVSDRSNPRYFLPAGLILAAAVMLFMGFVPWATSSIAVMFVLLFLCGWFQGMGWPPCGRTMVHWWSQKERGKIVSVWNCAHNVGGGLPPLLFLLGMAWFNDWKAALYMPALAAILVALIVFALMRDTPQSCGLPTIEEYKNDYPTDYTEKDEKELTAKEIFMQYVLPNKLLWLIAFANIFVYLLRYGILDWSPTYLQEVKHFDVKSYAWAYFLYEYAGIPGTLLCGWMSDKVFNGNRGATGVFFMILVTIATVVFWLNPAGNPIIDMACMIIIGFLIYGPVMLIGLHALELAPKKAAGTAAGFTGLFGYLGGSVSAGAIVGFTVDLVGWNGGFIVMISGCVLSILLLAIVMFGEKKHKEEMSNALVK</sequence>
<dbReference type="InterPro" id="IPR000849">
    <property type="entry name" value="Sugar_P_transporter"/>
</dbReference>
<organism evidence="10 11">
    <name type="scientific">Xenorhabdus szentirmaii DSM 16338</name>
    <dbReference type="NCBI Taxonomy" id="1427518"/>
    <lineage>
        <taxon>Bacteria</taxon>
        <taxon>Pseudomonadati</taxon>
        <taxon>Pseudomonadota</taxon>
        <taxon>Gammaproteobacteria</taxon>
        <taxon>Enterobacterales</taxon>
        <taxon>Morganellaceae</taxon>
        <taxon>Xenorhabdus</taxon>
    </lineage>
</organism>
<evidence type="ECO:0000256" key="2">
    <source>
        <dbReference type="ARBA" id="ARBA00009598"/>
    </source>
</evidence>
<evidence type="ECO:0000256" key="5">
    <source>
        <dbReference type="ARBA" id="ARBA00022989"/>
    </source>
</evidence>
<dbReference type="InterPro" id="IPR011701">
    <property type="entry name" value="MFS"/>
</dbReference>
<reference evidence="10" key="1">
    <citation type="submission" date="2013-11" db="EMBL/GenBank/DDBJ databases">
        <title>Draft genome sequence and annotation of the entomopathogenic bacteria, Xenorhabdus cabanillasi strain JM26 and Xenorhabdus szentirmai strain DSM 16338.</title>
        <authorList>
            <person name="Gualtieri M."/>
            <person name="Ogier J.C."/>
            <person name="Pages S."/>
            <person name="Givaudan A."/>
            <person name="Gaudriault S."/>
        </authorList>
    </citation>
    <scope>NUCLEOTIDE SEQUENCE [LARGE SCALE GENOMIC DNA]</scope>
    <source>
        <strain evidence="10">DSM 16338</strain>
    </source>
</reference>
<evidence type="ECO:0000313" key="10">
    <source>
        <dbReference type="EMBL" id="CDL84844.1"/>
    </source>
</evidence>
<dbReference type="InterPro" id="IPR036259">
    <property type="entry name" value="MFS_trans_sf"/>
</dbReference>
<proteinExistence type="inferred from homology"/>
<dbReference type="Proteomes" id="UP000019202">
    <property type="component" value="Unassembled WGS sequence"/>
</dbReference>
<dbReference type="PANTHER" id="PTHR43826:SF6">
    <property type="entry name" value="GLYCEROL-3-PHOSPHATE TRANSPORTER"/>
    <property type="match status" value="1"/>
</dbReference>
<evidence type="ECO:0000259" key="9">
    <source>
        <dbReference type="PROSITE" id="PS50850"/>
    </source>
</evidence>
<protein>
    <recommendedName>
        <fullName evidence="7">Glycerol-3-phosphate transporter</fullName>
    </recommendedName>
</protein>
<dbReference type="FunFam" id="1.20.1250.20:FF:000007">
    <property type="entry name" value="Glycerol-3-phosphate transporter"/>
    <property type="match status" value="1"/>
</dbReference>
<dbReference type="InterPro" id="IPR005267">
    <property type="entry name" value="G3P_transporter"/>
</dbReference>
<dbReference type="OrthoDB" id="9766638at2"/>
<evidence type="ECO:0000256" key="4">
    <source>
        <dbReference type="ARBA" id="ARBA00022692"/>
    </source>
</evidence>
<feature type="transmembrane region" description="Helical" evidence="8">
    <location>
        <begin position="189"/>
        <end position="208"/>
    </location>
</feature>
<evidence type="ECO:0000256" key="7">
    <source>
        <dbReference type="NCBIfam" id="TIGR00712"/>
    </source>
</evidence>
<dbReference type="SUPFAM" id="SSF103473">
    <property type="entry name" value="MFS general substrate transporter"/>
    <property type="match status" value="1"/>
</dbReference>
<dbReference type="GO" id="GO:0005886">
    <property type="term" value="C:plasma membrane"/>
    <property type="evidence" value="ECO:0007669"/>
    <property type="project" value="UniProtKB-SubCell"/>
</dbReference>
<evidence type="ECO:0000256" key="8">
    <source>
        <dbReference type="SAM" id="Phobius"/>
    </source>
</evidence>
<gene>
    <name evidence="10" type="primary">glpT</name>
    <name evidence="10" type="ORF">XSR1_540015</name>
</gene>
<feature type="transmembrane region" description="Helical" evidence="8">
    <location>
        <begin position="292"/>
        <end position="311"/>
    </location>
</feature>
<feature type="transmembrane region" description="Helical" evidence="8">
    <location>
        <begin position="94"/>
        <end position="113"/>
    </location>
</feature>
<feature type="transmembrane region" description="Helical" evidence="8">
    <location>
        <begin position="348"/>
        <end position="373"/>
    </location>
</feature>
<feature type="transmembrane region" description="Helical" evidence="8">
    <location>
        <begin position="254"/>
        <end position="272"/>
    </location>
</feature>
<dbReference type="EMBL" id="CBXF010000115">
    <property type="protein sequence ID" value="CDL84844.1"/>
    <property type="molecule type" value="Genomic_DNA"/>
</dbReference>
<evidence type="ECO:0000256" key="3">
    <source>
        <dbReference type="ARBA" id="ARBA00022475"/>
    </source>
</evidence>
<dbReference type="CDD" id="cd17345">
    <property type="entry name" value="MFS_GlpT"/>
    <property type="match status" value="1"/>
</dbReference>
<feature type="transmembrane region" description="Helical" evidence="8">
    <location>
        <begin position="385"/>
        <end position="407"/>
    </location>
</feature>
<keyword evidence="5 8" id="KW-1133">Transmembrane helix</keyword>
<evidence type="ECO:0000313" key="11">
    <source>
        <dbReference type="Proteomes" id="UP000019202"/>
    </source>
</evidence>
<evidence type="ECO:0000256" key="6">
    <source>
        <dbReference type="ARBA" id="ARBA00023136"/>
    </source>
</evidence>
<comment type="similarity">
    <text evidence="2">Belongs to the major facilitator superfamily. Organophosphate:Pi antiporter (OPA) (TC 2.A.1.4) family.</text>
</comment>
<feature type="transmembrane region" description="Helical" evidence="8">
    <location>
        <begin position="413"/>
        <end position="436"/>
    </location>
</feature>
<dbReference type="STRING" id="1427518.XSR1_540015"/>
<dbReference type="Pfam" id="PF07690">
    <property type="entry name" value="MFS_1"/>
    <property type="match status" value="1"/>
</dbReference>
<keyword evidence="3" id="KW-1003">Cell membrane</keyword>
<name>W1J291_9GAMM</name>
<dbReference type="PROSITE" id="PS00942">
    <property type="entry name" value="GLPT"/>
    <property type="match status" value="1"/>
</dbReference>
<dbReference type="GO" id="GO:0035435">
    <property type="term" value="P:phosphate ion transmembrane transport"/>
    <property type="evidence" value="ECO:0007669"/>
    <property type="project" value="TreeGrafter"/>
</dbReference>
<dbReference type="Gene3D" id="1.20.1250.20">
    <property type="entry name" value="MFS general substrate transporter like domains"/>
    <property type="match status" value="2"/>
</dbReference>
<feature type="transmembrane region" description="Helical" evidence="8">
    <location>
        <begin position="26"/>
        <end position="44"/>
    </location>
</feature>
<feature type="domain" description="Major facilitator superfamily (MFS) profile" evidence="9">
    <location>
        <begin position="26"/>
        <end position="440"/>
    </location>
</feature>
<dbReference type="RefSeq" id="WP_038240739.1">
    <property type="nucleotide sequence ID" value="NZ_CAWLWS010000115.1"/>
</dbReference>
<comment type="subcellular location">
    <subcellularLocation>
        <location evidence="1">Cell membrane</location>
        <topology evidence="1">Multi-pass membrane protein</topology>
    </subcellularLocation>
</comment>
<dbReference type="PROSITE" id="PS50850">
    <property type="entry name" value="MFS"/>
    <property type="match status" value="1"/>
</dbReference>
<evidence type="ECO:0000256" key="1">
    <source>
        <dbReference type="ARBA" id="ARBA00004651"/>
    </source>
</evidence>
<dbReference type="PIRSF" id="PIRSF002808">
    <property type="entry name" value="Hexose_phosphate_transp"/>
    <property type="match status" value="1"/>
</dbReference>
<dbReference type="InterPro" id="IPR020846">
    <property type="entry name" value="MFS_dom"/>
</dbReference>
<feature type="transmembrane region" description="Helical" evidence="8">
    <location>
        <begin position="119"/>
        <end position="138"/>
    </location>
</feature>
<dbReference type="InterPro" id="IPR051337">
    <property type="entry name" value="OPA_Antiporter"/>
</dbReference>
<feature type="transmembrane region" description="Helical" evidence="8">
    <location>
        <begin position="159"/>
        <end position="183"/>
    </location>
</feature>
<dbReference type="NCBIfam" id="NF008433">
    <property type="entry name" value="PRK11273.1"/>
    <property type="match status" value="1"/>
</dbReference>
<keyword evidence="11" id="KW-1185">Reference proteome</keyword>
<comment type="caution">
    <text evidence="10">The sequence shown here is derived from an EMBL/GenBank/DDBJ whole genome shotgun (WGS) entry which is preliminary data.</text>
</comment>
<keyword evidence="4 8" id="KW-0812">Transmembrane</keyword>
<dbReference type="GO" id="GO:0015169">
    <property type="term" value="F:glycerol-3-phosphate transmembrane transporter activity"/>
    <property type="evidence" value="ECO:0007669"/>
    <property type="project" value="UniProtKB-UniRule"/>
</dbReference>
<dbReference type="NCBIfam" id="TIGR00712">
    <property type="entry name" value="glpT"/>
    <property type="match status" value="1"/>
</dbReference>
<dbReference type="AlphaFoldDB" id="W1J291"/>
<dbReference type="NCBIfam" id="TIGR00881">
    <property type="entry name" value="2A0104"/>
    <property type="match status" value="1"/>
</dbReference>